<reference evidence="4" key="1">
    <citation type="submission" date="2021-01" db="EMBL/GenBank/DDBJ databases">
        <title>A chromosome-scale assembly of European eel, Anguilla anguilla.</title>
        <authorList>
            <person name="Henkel C."/>
            <person name="Jong-Raadsen S.A."/>
            <person name="Dufour S."/>
            <person name="Weltzien F.-A."/>
            <person name="Palstra A.P."/>
            <person name="Pelster B."/>
            <person name="Spaink H.P."/>
            <person name="Van Den Thillart G.E."/>
            <person name="Jansen H."/>
            <person name="Zahm M."/>
            <person name="Klopp C."/>
            <person name="Cedric C."/>
            <person name="Louis A."/>
            <person name="Berthelot C."/>
            <person name="Parey E."/>
            <person name="Roest Crollius H."/>
            <person name="Montfort J."/>
            <person name="Robinson-Rechavi M."/>
            <person name="Bucao C."/>
            <person name="Bouchez O."/>
            <person name="Gislard M."/>
            <person name="Lluch J."/>
            <person name="Milhes M."/>
            <person name="Lampietro C."/>
            <person name="Lopez Roques C."/>
            <person name="Donnadieu C."/>
            <person name="Braasch I."/>
            <person name="Desvignes T."/>
            <person name="Postlethwait J."/>
            <person name="Bobe J."/>
            <person name="Guiguen Y."/>
            <person name="Dirks R."/>
        </authorList>
    </citation>
    <scope>NUCLEOTIDE SEQUENCE</scope>
    <source>
        <strain evidence="4">Tag_6206</strain>
        <tissue evidence="4">Liver</tissue>
    </source>
</reference>
<comment type="caution">
    <text evidence="4">The sequence shown here is derived from an EMBL/GenBank/DDBJ whole genome shotgun (WGS) entry which is preliminary data.</text>
</comment>
<feature type="domain" description="J" evidence="3">
    <location>
        <begin position="3"/>
        <end position="69"/>
    </location>
</feature>
<dbReference type="Proteomes" id="UP001044222">
    <property type="component" value="Chromosome 9"/>
</dbReference>
<dbReference type="InterPro" id="IPR001623">
    <property type="entry name" value="DnaJ_domain"/>
</dbReference>
<dbReference type="SMART" id="SM00271">
    <property type="entry name" value="DnaJ"/>
    <property type="match status" value="1"/>
</dbReference>
<dbReference type="Gene3D" id="1.10.287.110">
    <property type="entry name" value="DnaJ domain"/>
    <property type="match status" value="1"/>
</dbReference>
<accession>A0A9D3M2X9</accession>
<keyword evidence="5" id="KW-1185">Reference proteome</keyword>
<dbReference type="SUPFAM" id="SSF46565">
    <property type="entry name" value="Chaperone J-domain"/>
    <property type="match status" value="1"/>
</dbReference>
<feature type="compositionally biased region" description="Basic residues" evidence="2">
    <location>
        <begin position="303"/>
        <end position="320"/>
    </location>
</feature>
<evidence type="ECO:0000313" key="5">
    <source>
        <dbReference type="Proteomes" id="UP001044222"/>
    </source>
</evidence>
<dbReference type="EMBL" id="JAFIRN010000009">
    <property type="protein sequence ID" value="KAG5841580.1"/>
    <property type="molecule type" value="Genomic_DNA"/>
</dbReference>
<dbReference type="FunFam" id="1.10.287.110:FF:000021">
    <property type="entry name" value="DnaJ (Hsp40) homolog, subfamily B, member 2"/>
    <property type="match status" value="1"/>
</dbReference>
<evidence type="ECO:0000259" key="3">
    <source>
        <dbReference type="PROSITE" id="PS50076"/>
    </source>
</evidence>
<evidence type="ECO:0000256" key="1">
    <source>
        <dbReference type="ARBA" id="ARBA00023186"/>
    </source>
</evidence>
<dbReference type="GO" id="GO:0005737">
    <property type="term" value="C:cytoplasm"/>
    <property type="evidence" value="ECO:0007669"/>
    <property type="project" value="UniProtKB-ARBA"/>
</dbReference>
<dbReference type="InterPro" id="IPR036869">
    <property type="entry name" value="J_dom_sf"/>
</dbReference>
<dbReference type="PROSITE" id="PS50076">
    <property type="entry name" value="DNAJ_2"/>
    <property type="match status" value="1"/>
</dbReference>
<gene>
    <name evidence="4" type="ORF">ANANG_G00168130</name>
</gene>
<sequence>MVEYYHILGVQRNASQEDIKKAYRKLALKWHPDKNPENKEEAERKFKELSEAYEVLSDAQKRDVYDRYGKEGLSEGGGGGHYDGHFGGVFTFRNPEDVFREFFGGRDPFAEFFGGGGDPFEDPFFGGGRRHHHQRGVSRNRVPGTFFPGFGRLPAVRRGVWRVRHRIPQLWSHGRDGPVGGRRLYLVLLHVIRAGGGGGGGGMGNFRSVSTSTKIINGRKITTKRIIENGQERVEVEEDGQLKSLTVNGVERREALEDEEGRNRRLNTQPGPASSLTPRPQSPAHNPTEEEEEPAQARGHSDTKRKKSRPKLESKKKRSPRVPQWSGSRF</sequence>
<dbReference type="Pfam" id="PF00226">
    <property type="entry name" value="DnaJ"/>
    <property type="match status" value="1"/>
</dbReference>
<feature type="compositionally biased region" description="Polar residues" evidence="2">
    <location>
        <begin position="266"/>
        <end position="285"/>
    </location>
</feature>
<dbReference type="AlphaFoldDB" id="A0A9D3M2X9"/>
<name>A0A9D3M2X9_ANGAN</name>
<dbReference type="GO" id="GO:0051082">
    <property type="term" value="F:unfolded protein binding"/>
    <property type="evidence" value="ECO:0007669"/>
    <property type="project" value="InterPro"/>
</dbReference>
<dbReference type="InterPro" id="IPR043183">
    <property type="entry name" value="DNJB2/6-like"/>
</dbReference>
<dbReference type="InterPro" id="IPR018253">
    <property type="entry name" value="DnaJ_domain_CS"/>
</dbReference>
<dbReference type="PANTHER" id="PTHR45168">
    <property type="entry name" value="DNAJ HOMOLOG SUBFAMILY B MEMBER 2"/>
    <property type="match status" value="1"/>
</dbReference>
<keyword evidence="1" id="KW-0143">Chaperone</keyword>
<feature type="region of interest" description="Disordered" evidence="2">
    <location>
        <begin position="248"/>
        <end position="330"/>
    </location>
</feature>
<protein>
    <recommendedName>
        <fullName evidence="3">J domain-containing protein</fullName>
    </recommendedName>
</protein>
<dbReference type="GO" id="GO:0030544">
    <property type="term" value="F:Hsp70 protein binding"/>
    <property type="evidence" value="ECO:0007669"/>
    <property type="project" value="InterPro"/>
</dbReference>
<proteinExistence type="predicted"/>
<evidence type="ECO:0000256" key="2">
    <source>
        <dbReference type="SAM" id="MobiDB-lite"/>
    </source>
</evidence>
<dbReference type="PRINTS" id="PR00625">
    <property type="entry name" value="JDOMAIN"/>
</dbReference>
<evidence type="ECO:0000313" key="4">
    <source>
        <dbReference type="EMBL" id="KAG5841580.1"/>
    </source>
</evidence>
<dbReference type="PANTHER" id="PTHR45168:SF4">
    <property type="entry name" value="SIMILAR TO DNAJ HOMOLOG SUBFAMILY B MEMBER 6 (HEAT SHOCK PROTEIN J2) (HSJ-2) (MRJ) (MDJ4)"/>
    <property type="match status" value="1"/>
</dbReference>
<dbReference type="CDD" id="cd06257">
    <property type="entry name" value="DnaJ"/>
    <property type="match status" value="1"/>
</dbReference>
<dbReference type="PROSITE" id="PS00636">
    <property type="entry name" value="DNAJ_1"/>
    <property type="match status" value="1"/>
</dbReference>
<organism evidence="4 5">
    <name type="scientific">Anguilla anguilla</name>
    <name type="common">European freshwater eel</name>
    <name type="synonym">Muraena anguilla</name>
    <dbReference type="NCBI Taxonomy" id="7936"/>
    <lineage>
        <taxon>Eukaryota</taxon>
        <taxon>Metazoa</taxon>
        <taxon>Chordata</taxon>
        <taxon>Craniata</taxon>
        <taxon>Vertebrata</taxon>
        <taxon>Euteleostomi</taxon>
        <taxon>Actinopterygii</taxon>
        <taxon>Neopterygii</taxon>
        <taxon>Teleostei</taxon>
        <taxon>Anguilliformes</taxon>
        <taxon>Anguillidae</taxon>
        <taxon>Anguilla</taxon>
    </lineage>
</organism>